<dbReference type="InterPro" id="IPR023631">
    <property type="entry name" value="Amidase_dom"/>
</dbReference>
<evidence type="ECO:0000259" key="2">
    <source>
        <dbReference type="Pfam" id="PF01425"/>
    </source>
</evidence>
<proteinExistence type="predicted"/>
<dbReference type="AlphaFoldDB" id="A0A7D5QCY7"/>
<name>A0A7D5QCY7_9EURY</name>
<dbReference type="InterPro" id="IPR036928">
    <property type="entry name" value="AS_sf"/>
</dbReference>
<gene>
    <name evidence="3" type="ORF">HUG12_14855</name>
</gene>
<protein>
    <submittedName>
        <fullName evidence="3">Amidase</fullName>
    </submittedName>
</protein>
<feature type="compositionally biased region" description="Low complexity" evidence="1">
    <location>
        <begin position="1"/>
        <end position="13"/>
    </location>
</feature>
<feature type="region of interest" description="Disordered" evidence="1">
    <location>
        <begin position="1"/>
        <end position="20"/>
    </location>
</feature>
<feature type="domain" description="Amidase" evidence="2">
    <location>
        <begin position="33"/>
        <end position="422"/>
    </location>
</feature>
<dbReference type="RefSeq" id="WP_179269525.1">
    <property type="nucleotide sequence ID" value="NZ_CP058579.1"/>
</dbReference>
<accession>A0A7D5QCY7</accession>
<sequence>MTSTTATAPLAPLVRRLRTDDLTPPAHLDRVRDRVESVDPTVRAMVPEDDRWGRLERDASAVEARHPDPADRPSLYGVPVGVKDIFHAEGFETRAGSKVPPEELAGPEASTVTALEDAGAVVLGKTVTTEFAYFAPGPTRNPHDTAHTPGGSSSGSAAAVAAGLCPLALGSQTIGSVNRPAAFCGVVGVKPSYGRVPVDGVLPVAPSVDTVGYFTQDVAGAALAAGVLYDGWRGGHEAPTPVRIAAVDGPYLDQASDAGREHFRSHVGALEAAGYDVERVELLPRVDDVNRRHERLVAAETALSHAGLFPEHGDRYAPATADLIREGHDVSVEELAAARAGRSALRERVHDRMDEGEFDLIVSPAAPGPAPEGIASTGDPVMNLPWTHAGLPTVTLPASETDDGLPMGVQCTARFGFDEWLLSWCRELSGAFD</sequence>
<organism evidence="3 4">
    <name type="scientific">Halorarum salinum</name>
    <dbReference type="NCBI Taxonomy" id="2743089"/>
    <lineage>
        <taxon>Archaea</taxon>
        <taxon>Methanobacteriati</taxon>
        <taxon>Methanobacteriota</taxon>
        <taxon>Stenosarchaea group</taxon>
        <taxon>Halobacteria</taxon>
        <taxon>Halobacteriales</taxon>
        <taxon>Haloferacaceae</taxon>
        <taxon>Halorarum</taxon>
    </lineage>
</organism>
<dbReference type="GO" id="GO:0003824">
    <property type="term" value="F:catalytic activity"/>
    <property type="evidence" value="ECO:0007669"/>
    <property type="project" value="InterPro"/>
</dbReference>
<evidence type="ECO:0000256" key="1">
    <source>
        <dbReference type="SAM" id="MobiDB-lite"/>
    </source>
</evidence>
<dbReference type="EMBL" id="CP058579">
    <property type="protein sequence ID" value="QLG62940.1"/>
    <property type="molecule type" value="Genomic_DNA"/>
</dbReference>
<dbReference type="KEGG" id="halu:HUG12_14855"/>
<dbReference type="GeneID" id="56038764"/>
<reference evidence="3 4" key="1">
    <citation type="submission" date="2020-06" db="EMBL/GenBank/DDBJ databases">
        <title>NJ-3-1, isolated from saline soil.</title>
        <authorList>
            <person name="Cui H.L."/>
            <person name="Shi X."/>
        </authorList>
    </citation>
    <scope>NUCLEOTIDE SEQUENCE [LARGE SCALE GENOMIC DNA]</scope>
    <source>
        <strain evidence="3 4">NJ-3-1</strain>
    </source>
</reference>
<keyword evidence="4" id="KW-1185">Reference proteome</keyword>
<dbReference type="InterPro" id="IPR000120">
    <property type="entry name" value="Amidase"/>
</dbReference>
<dbReference type="PANTHER" id="PTHR11895:SF67">
    <property type="entry name" value="AMIDASE DOMAIN-CONTAINING PROTEIN"/>
    <property type="match status" value="1"/>
</dbReference>
<dbReference type="Pfam" id="PF01425">
    <property type="entry name" value="Amidase"/>
    <property type="match status" value="1"/>
</dbReference>
<evidence type="ECO:0000313" key="4">
    <source>
        <dbReference type="Proteomes" id="UP000509626"/>
    </source>
</evidence>
<dbReference type="Proteomes" id="UP000509626">
    <property type="component" value="Chromosome"/>
</dbReference>
<dbReference type="SUPFAM" id="SSF75304">
    <property type="entry name" value="Amidase signature (AS) enzymes"/>
    <property type="match status" value="1"/>
</dbReference>
<dbReference type="Gene3D" id="3.90.1300.10">
    <property type="entry name" value="Amidase signature (AS) domain"/>
    <property type="match status" value="1"/>
</dbReference>
<evidence type="ECO:0000313" key="3">
    <source>
        <dbReference type="EMBL" id="QLG62940.1"/>
    </source>
</evidence>
<dbReference type="PANTHER" id="PTHR11895">
    <property type="entry name" value="TRANSAMIDASE"/>
    <property type="match status" value="1"/>
</dbReference>
<dbReference type="OrthoDB" id="7931at2157"/>